<dbReference type="RefSeq" id="WP_307636262.1">
    <property type="nucleotide sequence ID" value="NZ_JAUSRR010000003.1"/>
</dbReference>
<organism evidence="1 2">
    <name type="scientific">Variovorax boronicumulans</name>
    <dbReference type="NCBI Taxonomy" id="436515"/>
    <lineage>
        <taxon>Bacteria</taxon>
        <taxon>Pseudomonadati</taxon>
        <taxon>Pseudomonadota</taxon>
        <taxon>Betaproteobacteria</taxon>
        <taxon>Burkholderiales</taxon>
        <taxon>Comamonadaceae</taxon>
        <taxon>Variovorax</taxon>
    </lineage>
</organism>
<dbReference type="AlphaFoldDB" id="A0AAW8DT91"/>
<comment type="caution">
    <text evidence="1">The sequence shown here is derived from an EMBL/GenBank/DDBJ whole genome shotgun (WGS) entry which is preliminary data.</text>
</comment>
<sequence length="140" mass="15243">MHPIWPAGDIPEGRADLHQRRDLCSMAGAVHVQSADHRCRRAHRFFGWPGATHPSHCHDLEQHAGLVHFSTVRASRGARRIITSPTTDEVACNGFGPLEIGTVEEHWRKQACCGTSPGAILASHDSLEGRSDESNRAGPA</sequence>
<dbReference type="Proteomes" id="UP001244295">
    <property type="component" value="Unassembled WGS sequence"/>
</dbReference>
<evidence type="ECO:0000313" key="1">
    <source>
        <dbReference type="EMBL" id="MDP9922656.1"/>
    </source>
</evidence>
<accession>A0AAW8DT91</accession>
<protein>
    <submittedName>
        <fullName evidence="1">Uncharacterized protein</fullName>
    </submittedName>
</protein>
<dbReference type="EMBL" id="JAUSRR010000003">
    <property type="protein sequence ID" value="MDP9922656.1"/>
    <property type="molecule type" value="Genomic_DNA"/>
</dbReference>
<proteinExistence type="predicted"/>
<evidence type="ECO:0000313" key="2">
    <source>
        <dbReference type="Proteomes" id="UP001244295"/>
    </source>
</evidence>
<reference evidence="1" key="1">
    <citation type="submission" date="2023-07" db="EMBL/GenBank/DDBJ databases">
        <title>Sorghum-associated microbial communities from plants grown in Nebraska, USA.</title>
        <authorList>
            <person name="Schachtman D."/>
        </authorList>
    </citation>
    <scope>NUCLEOTIDE SEQUENCE</scope>
    <source>
        <strain evidence="1">DS2795</strain>
    </source>
</reference>
<name>A0AAW8DT91_9BURK</name>
<gene>
    <name evidence="1" type="ORF">J2W25_001677</name>
</gene>